<proteinExistence type="predicted"/>
<keyword evidence="4" id="KW-1185">Reference proteome</keyword>
<dbReference type="Proteomes" id="UP000799536">
    <property type="component" value="Unassembled WGS sequence"/>
</dbReference>
<feature type="compositionally biased region" description="Polar residues" evidence="2">
    <location>
        <begin position="167"/>
        <end position="183"/>
    </location>
</feature>
<feature type="coiled-coil region" evidence="1">
    <location>
        <begin position="642"/>
        <end position="669"/>
    </location>
</feature>
<sequence>MADDLDLVKQVAQYFKTKNISHLLEYLPDVDTVTFEENTHTVDAHDKKLLIGCDRDSEDKKLYAYIFAFGDKPREARYFLEESGTVLENVLPHQLGKYQLYGPFFTVMGDGGQVGRRSVSNLAKYYFNLAGHITSWESGIPNDYCYRMNLMLKKLSAVPVSQSQTTFTGNALPRTTQNKPQQWKNRRGEKNPEEMGKFFQYFTDKNDMILFDHIPDIDEMRFEDQTKFPNGVPRKLYVGTTNREPSNEIWAYLLKFGANKYHEVRFYAKSRGFDSFGDGVLDISLSFDETIQSALVDPFRYVTAGTGQQEKARLTAIIKYYFVADGTTKGLPNEMKNMPYRVHGALEFIMAAKSDRASTATKEPVRKSQKTTTAVSNYGFRYPRRAVDEGRHRSKQGDVIPVRELWPNDSDVGLEAEIVDGEMNGAETDEKEKNREDIEEEEVAGVEMDDVEMNGKEVAGAFGENKYEDISNYEHDARASPARTQWERSSSTMVHRCSEGTLQGSTTPFTEPSPPQPPSLKRAAEEHSEDVATPSTAPPHPRGRSLKRKASDADAHFQELAEFAATETRLTQALNALKAESEDLWERRMIQNNQRRDLRDEIRRLSTMMLPQDNKDTDVTAGGPVSSDSSRRNAEDAHFENIATLVAREGELTRELNALDEEVEEVRMRWEAVLRQRKRVREGIRRVSLVL</sequence>
<accession>A0A9P4JTC8</accession>
<feature type="region of interest" description="Disordered" evidence="2">
    <location>
        <begin position="167"/>
        <end position="190"/>
    </location>
</feature>
<evidence type="ECO:0000256" key="1">
    <source>
        <dbReference type="SAM" id="Coils"/>
    </source>
</evidence>
<reference evidence="3" key="1">
    <citation type="journal article" date="2020" name="Stud. Mycol.">
        <title>101 Dothideomycetes genomes: a test case for predicting lifestyles and emergence of pathogens.</title>
        <authorList>
            <person name="Haridas S."/>
            <person name="Albert R."/>
            <person name="Binder M."/>
            <person name="Bloem J."/>
            <person name="Labutti K."/>
            <person name="Salamov A."/>
            <person name="Andreopoulos B."/>
            <person name="Baker S."/>
            <person name="Barry K."/>
            <person name="Bills G."/>
            <person name="Bluhm B."/>
            <person name="Cannon C."/>
            <person name="Castanera R."/>
            <person name="Culley D."/>
            <person name="Daum C."/>
            <person name="Ezra D."/>
            <person name="Gonzalez J."/>
            <person name="Henrissat B."/>
            <person name="Kuo A."/>
            <person name="Liang C."/>
            <person name="Lipzen A."/>
            <person name="Lutzoni F."/>
            <person name="Magnuson J."/>
            <person name="Mondo S."/>
            <person name="Nolan M."/>
            <person name="Ohm R."/>
            <person name="Pangilinan J."/>
            <person name="Park H.-J."/>
            <person name="Ramirez L."/>
            <person name="Alfaro M."/>
            <person name="Sun H."/>
            <person name="Tritt A."/>
            <person name="Yoshinaga Y."/>
            <person name="Zwiers L.-H."/>
            <person name="Turgeon B."/>
            <person name="Goodwin S."/>
            <person name="Spatafora J."/>
            <person name="Crous P."/>
            <person name="Grigoriev I."/>
        </authorList>
    </citation>
    <scope>NUCLEOTIDE SEQUENCE</scope>
    <source>
        <strain evidence="3">ATCC 74209</strain>
    </source>
</reference>
<name>A0A9P4JTC8_9PLEO</name>
<evidence type="ECO:0000313" key="4">
    <source>
        <dbReference type="Proteomes" id="UP000799536"/>
    </source>
</evidence>
<dbReference type="AlphaFoldDB" id="A0A9P4JTC8"/>
<organism evidence="3 4">
    <name type="scientific">Delitschia confertaspora ATCC 74209</name>
    <dbReference type="NCBI Taxonomy" id="1513339"/>
    <lineage>
        <taxon>Eukaryota</taxon>
        <taxon>Fungi</taxon>
        <taxon>Dikarya</taxon>
        <taxon>Ascomycota</taxon>
        <taxon>Pezizomycotina</taxon>
        <taxon>Dothideomycetes</taxon>
        <taxon>Pleosporomycetidae</taxon>
        <taxon>Pleosporales</taxon>
        <taxon>Delitschiaceae</taxon>
        <taxon>Delitschia</taxon>
    </lineage>
</organism>
<keyword evidence="1" id="KW-0175">Coiled coil</keyword>
<evidence type="ECO:0000313" key="3">
    <source>
        <dbReference type="EMBL" id="KAF2204041.1"/>
    </source>
</evidence>
<feature type="region of interest" description="Disordered" evidence="2">
    <location>
        <begin position="473"/>
        <end position="553"/>
    </location>
</feature>
<gene>
    <name evidence="3" type="ORF">GQ43DRAFT_461071</name>
</gene>
<evidence type="ECO:0000256" key="2">
    <source>
        <dbReference type="SAM" id="MobiDB-lite"/>
    </source>
</evidence>
<dbReference type="OrthoDB" id="3776883at2759"/>
<feature type="region of interest" description="Disordered" evidence="2">
    <location>
        <begin position="613"/>
        <end position="634"/>
    </location>
</feature>
<protein>
    <submittedName>
        <fullName evidence="3">Uncharacterized protein</fullName>
    </submittedName>
</protein>
<dbReference type="EMBL" id="ML993886">
    <property type="protein sequence ID" value="KAF2204041.1"/>
    <property type="molecule type" value="Genomic_DNA"/>
</dbReference>
<comment type="caution">
    <text evidence="3">The sequence shown here is derived from an EMBL/GenBank/DDBJ whole genome shotgun (WGS) entry which is preliminary data.</text>
</comment>